<evidence type="ECO:0000256" key="6">
    <source>
        <dbReference type="SAM" id="Phobius"/>
    </source>
</evidence>
<evidence type="ECO:0000256" key="5">
    <source>
        <dbReference type="ARBA" id="ARBA00023136"/>
    </source>
</evidence>
<dbReference type="Proteomes" id="UP000092666">
    <property type="component" value="Unassembled WGS sequence"/>
</dbReference>
<feature type="transmembrane region" description="Helical" evidence="6">
    <location>
        <begin position="77"/>
        <end position="96"/>
    </location>
</feature>
<keyword evidence="8" id="KW-1185">Reference proteome</keyword>
<dbReference type="EMBL" id="KV700124">
    <property type="protein sequence ID" value="OCF34515.1"/>
    <property type="molecule type" value="Genomic_DNA"/>
</dbReference>
<evidence type="ECO:0000313" key="7">
    <source>
        <dbReference type="EMBL" id="OCF34515.1"/>
    </source>
</evidence>
<dbReference type="Gene3D" id="1.20.1250.20">
    <property type="entry name" value="MFS general substrate transporter like domains"/>
    <property type="match status" value="1"/>
</dbReference>
<comment type="subcellular location">
    <subcellularLocation>
        <location evidence="1">Membrane</location>
        <topology evidence="1">Multi-pass membrane protein</topology>
    </subcellularLocation>
</comment>
<dbReference type="PANTHER" id="PTHR43791">
    <property type="entry name" value="PERMEASE-RELATED"/>
    <property type="match status" value="1"/>
</dbReference>
<proteinExistence type="predicted"/>
<dbReference type="AlphaFoldDB" id="A0A1B9GUH5"/>
<dbReference type="GO" id="GO:0022857">
    <property type="term" value="F:transmembrane transporter activity"/>
    <property type="evidence" value="ECO:0007669"/>
    <property type="project" value="TreeGrafter"/>
</dbReference>
<protein>
    <submittedName>
        <fullName evidence="7">Uncharacterized protein</fullName>
    </submittedName>
</protein>
<gene>
    <name evidence="7" type="ORF">I316_03556</name>
</gene>
<reference evidence="8" key="2">
    <citation type="submission" date="2013-12" db="EMBL/GenBank/DDBJ databases">
        <title>Evolution of pathogenesis and genome organization in the Tremellales.</title>
        <authorList>
            <person name="Cuomo C."/>
            <person name="Litvintseva A."/>
            <person name="Heitman J."/>
            <person name="Chen Y."/>
            <person name="Sun S."/>
            <person name="Springer D."/>
            <person name="Dromer F."/>
            <person name="Young S."/>
            <person name="Zeng Q."/>
            <person name="Chapman S."/>
            <person name="Gujja S."/>
            <person name="Saif S."/>
            <person name="Birren B."/>
        </authorList>
    </citation>
    <scope>NUCLEOTIDE SEQUENCE [LARGE SCALE GENOMIC DNA]</scope>
    <source>
        <strain evidence="8">BCC8398</strain>
    </source>
</reference>
<evidence type="ECO:0000256" key="4">
    <source>
        <dbReference type="ARBA" id="ARBA00022989"/>
    </source>
</evidence>
<organism evidence="7 8">
    <name type="scientific">Kwoniella heveanensis BCC8398</name>
    <dbReference type="NCBI Taxonomy" id="1296120"/>
    <lineage>
        <taxon>Eukaryota</taxon>
        <taxon>Fungi</taxon>
        <taxon>Dikarya</taxon>
        <taxon>Basidiomycota</taxon>
        <taxon>Agaricomycotina</taxon>
        <taxon>Tremellomycetes</taxon>
        <taxon>Tremellales</taxon>
        <taxon>Cryptococcaceae</taxon>
        <taxon>Kwoniella</taxon>
    </lineage>
</organism>
<feature type="transmembrane region" description="Helical" evidence="6">
    <location>
        <begin position="195"/>
        <end position="216"/>
    </location>
</feature>
<feature type="transmembrane region" description="Helical" evidence="6">
    <location>
        <begin position="144"/>
        <end position="166"/>
    </location>
</feature>
<dbReference type="PANTHER" id="PTHR43791:SF64">
    <property type="entry name" value="MAJOR FACILITATOR SUPERFAMILY (MFS) PROFILE DOMAIN-CONTAINING PROTEIN"/>
    <property type="match status" value="1"/>
</dbReference>
<keyword evidence="4 6" id="KW-1133">Transmembrane helix</keyword>
<evidence type="ECO:0000256" key="1">
    <source>
        <dbReference type="ARBA" id="ARBA00004141"/>
    </source>
</evidence>
<name>A0A1B9GUH5_9TREE</name>
<feature type="transmembrane region" description="Helical" evidence="6">
    <location>
        <begin position="7"/>
        <end position="25"/>
    </location>
</feature>
<keyword evidence="5 6" id="KW-0472">Membrane</keyword>
<sequence length="302" mass="33531">MLRRQMFVVNAIITIVFAGYGYVGVPGYPNKPNPWSFWLRPVDVETAQKRTAKINRSLPKGWSLKAVKLLVTSPINWLAWGFGLLGGQGTVGTRYFNLYLKSLTNDDGTKKFTVEQLNLIPIASACMSVVSLLTLMSLSDRFRIQWPFILFCLLVGLTFSSILASWDVPHSAKMASFFVMSVPTVFADLAEERSFMVAVGVVTMYCLNAGVPLKVWPAYEAPKYRIGWNYAAASWTGAIIGLFGLVWFEKRKKRAAVETNEVEIGYIEGDAKNQDIENSVDKIDEAYEDGTSTPSPAVVLKG</sequence>
<keyword evidence="2" id="KW-0813">Transport</keyword>
<dbReference type="InterPro" id="IPR036259">
    <property type="entry name" value="MFS_trans_sf"/>
</dbReference>
<feature type="transmembrane region" description="Helical" evidence="6">
    <location>
        <begin position="117"/>
        <end position="138"/>
    </location>
</feature>
<evidence type="ECO:0000313" key="8">
    <source>
        <dbReference type="Proteomes" id="UP000092666"/>
    </source>
</evidence>
<dbReference type="SUPFAM" id="SSF103473">
    <property type="entry name" value="MFS general substrate transporter"/>
    <property type="match status" value="1"/>
</dbReference>
<reference evidence="7 8" key="1">
    <citation type="submission" date="2013-07" db="EMBL/GenBank/DDBJ databases">
        <title>The Genome Sequence of Cryptococcus heveanensis BCC8398.</title>
        <authorList>
            <consortium name="The Broad Institute Genome Sequencing Platform"/>
            <person name="Cuomo C."/>
            <person name="Litvintseva A."/>
            <person name="Chen Y."/>
            <person name="Heitman J."/>
            <person name="Sun S."/>
            <person name="Springer D."/>
            <person name="Dromer F."/>
            <person name="Young S.K."/>
            <person name="Zeng Q."/>
            <person name="Gargeya S."/>
            <person name="Fitzgerald M."/>
            <person name="Abouelleil A."/>
            <person name="Alvarado L."/>
            <person name="Berlin A.M."/>
            <person name="Chapman S.B."/>
            <person name="Dewar J."/>
            <person name="Goldberg J."/>
            <person name="Griggs A."/>
            <person name="Gujja S."/>
            <person name="Hansen M."/>
            <person name="Howarth C."/>
            <person name="Imamovic A."/>
            <person name="Larimer J."/>
            <person name="McCowan C."/>
            <person name="Murphy C."/>
            <person name="Pearson M."/>
            <person name="Priest M."/>
            <person name="Roberts A."/>
            <person name="Saif S."/>
            <person name="Shea T."/>
            <person name="Sykes S."/>
            <person name="Wortman J."/>
            <person name="Nusbaum C."/>
            <person name="Birren B."/>
        </authorList>
    </citation>
    <scope>NUCLEOTIDE SEQUENCE [LARGE SCALE GENOMIC DNA]</scope>
    <source>
        <strain evidence="7 8">BCC8398</strain>
    </source>
</reference>
<evidence type="ECO:0000256" key="2">
    <source>
        <dbReference type="ARBA" id="ARBA00022448"/>
    </source>
</evidence>
<evidence type="ECO:0000256" key="3">
    <source>
        <dbReference type="ARBA" id="ARBA00022692"/>
    </source>
</evidence>
<dbReference type="OrthoDB" id="3639251at2759"/>
<dbReference type="GO" id="GO:0016020">
    <property type="term" value="C:membrane"/>
    <property type="evidence" value="ECO:0007669"/>
    <property type="project" value="UniProtKB-SubCell"/>
</dbReference>
<keyword evidence="3 6" id="KW-0812">Transmembrane</keyword>
<accession>A0A1B9GUH5</accession>
<feature type="transmembrane region" description="Helical" evidence="6">
    <location>
        <begin position="228"/>
        <end position="248"/>
    </location>
</feature>